<protein>
    <submittedName>
        <fullName evidence="3">Neur_chan_LBD domain-containing protein</fullName>
    </submittedName>
</protein>
<dbReference type="OrthoDB" id="5864728at2759"/>
<evidence type="ECO:0000313" key="2">
    <source>
        <dbReference type="Proteomes" id="UP000050761"/>
    </source>
</evidence>
<accession>A0A3P8BXM0</accession>
<reference evidence="3" key="2">
    <citation type="submission" date="2019-09" db="UniProtKB">
        <authorList>
            <consortium name="WormBaseParasite"/>
        </authorList>
    </citation>
    <scope>IDENTIFICATION</scope>
</reference>
<dbReference type="EMBL" id="UZAH01033727">
    <property type="protein sequence ID" value="VDP30912.1"/>
    <property type="molecule type" value="Genomic_DNA"/>
</dbReference>
<gene>
    <name evidence="1" type="ORF">HPBE_LOCUS22178</name>
</gene>
<dbReference type="Proteomes" id="UP000050761">
    <property type="component" value="Unassembled WGS sequence"/>
</dbReference>
<name>A0A183GHW1_HELPZ</name>
<evidence type="ECO:0000313" key="1">
    <source>
        <dbReference type="EMBL" id="VDP30912.1"/>
    </source>
</evidence>
<evidence type="ECO:0000313" key="3">
    <source>
        <dbReference type="WBParaSite" id="HPBE_0002217901-mRNA-1"/>
    </source>
</evidence>
<dbReference type="WBParaSite" id="HPBE_0002217901-mRNA-1">
    <property type="protein sequence ID" value="HPBE_0002217901-mRNA-1"/>
    <property type="gene ID" value="HPBE_0002217901"/>
</dbReference>
<dbReference type="AlphaFoldDB" id="A0A183GHW1"/>
<keyword evidence="2" id="KW-1185">Reference proteome</keyword>
<organism evidence="2 3">
    <name type="scientific">Heligmosomoides polygyrus</name>
    <name type="common">Parasitic roundworm</name>
    <dbReference type="NCBI Taxonomy" id="6339"/>
    <lineage>
        <taxon>Eukaryota</taxon>
        <taxon>Metazoa</taxon>
        <taxon>Ecdysozoa</taxon>
        <taxon>Nematoda</taxon>
        <taxon>Chromadorea</taxon>
        <taxon>Rhabditida</taxon>
        <taxon>Rhabditina</taxon>
        <taxon>Rhabditomorpha</taxon>
        <taxon>Strongyloidea</taxon>
        <taxon>Heligmosomidae</taxon>
        <taxon>Heligmosomoides</taxon>
    </lineage>
</organism>
<accession>A0A183GHW1</accession>
<reference evidence="1 2" key="1">
    <citation type="submission" date="2018-11" db="EMBL/GenBank/DDBJ databases">
        <authorList>
            <consortium name="Pathogen Informatics"/>
        </authorList>
    </citation>
    <scope>NUCLEOTIDE SEQUENCE [LARGE SCALE GENOMIC DNA]</scope>
</reference>
<proteinExistence type="predicted"/>
<sequence length="122" mass="13737">MHMINRAFDRVVFDISVASTARLVLLMSTIISKTIILYYHLENGSSQAQWILTPEVLARMESTDDQPTLDFEPLAINFNGRLLWEKTPEQKVDFDSVTNCSTGQGTFTEHSPVDVGKVTHHA</sequence>